<dbReference type="InterPro" id="IPR008995">
    <property type="entry name" value="Mo/tungstate-bd_C_term_dom"/>
</dbReference>
<dbReference type="RefSeq" id="WP_210509539.1">
    <property type="nucleotide sequence ID" value="NZ_JAFIDN010000001.1"/>
</dbReference>
<dbReference type="GO" id="GO:0043190">
    <property type="term" value="C:ATP-binding cassette (ABC) transporter complex"/>
    <property type="evidence" value="ECO:0007669"/>
    <property type="project" value="InterPro"/>
</dbReference>
<proteinExistence type="predicted"/>
<evidence type="ECO:0000256" key="7">
    <source>
        <dbReference type="ARBA" id="ARBA00023065"/>
    </source>
</evidence>
<dbReference type="PANTHER" id="PTHR42781:SF4">
    <property type="entry name" value="SPERMIDINE_PUTRESCINE IMPORT ATP-BINDING PROTEIN POTA"/>
    <property type="match status" value="1"/>
</dbReference>
<evidence type="ECO:0000256" key="5">
    <source>
        <dbReference type="ARBA" id="ARBA00022840"/>
    </source>
</evidence>
<evidence type="ECO:0000256" key="4">
    <source>
        <dbReference type="ARBA" id="ARBA00022741"/>
    </source>
</evidence>
<dbReference type="Gene3D" id="3.40.50.300">
    <property type="entry name" value="P-loop containing nucleotide triphosphate hydrolases"/>
    <property type="match status" value="1"/>
</dbReference>
<gene>
    <name evidence="10" type="ORF">NATSA_01040</name>
</gene>
<reference evidence="10" key="1">
    <citation type="submission" date="2021-02" db="EMBL/GenBank/DDBJ databases">
        <title>Natronogracilivirga saccharolytica gen. nov. sp. nov. a new anaerobic, haloalkiliphilic carbohydrate-fermenting bacterium from soda lake and proposing of Cyclonatronumiaceae fam. nov. in the phylum Balneolaeota.</title>
        <authorList>
            <person name="Zhilina T.N."/>
            <person name="Sorokin D.Y."/>
            <person name="Zavarzina D.G."/>
            <person name="Toshchakov S.V."/>
            <person name="Kublanov I.V."/>
        </authorList>
    </citation>
    <scope>NUCLEOTIDE SEQUENCE</scope>
    <source>
        <strain evidence="10">Z-1702</strain>
    </source>
</reference>
<dbReference type="Pfam" id="PF00005">
    <property type="entry name" value="ABC_tran"/>
    <property type="match status" value="1"/>
</dbReference>
<dbReference type="InterPro" id="IPR013611">
    <property type="entry name" value="Transp-assoc_OB_typ2"/>
</dbReference>
<evidence type="ECO:0000256" key="1">
    <source>
        <dbReference type="ARBA" id="ARBA00022448"/>
    </source>
</evidence>
<dbReference type="GO" id="GO:0005524">
    <property type="term" value="F:ATP binding"/>
    <property type="evidence" value="ECO:0007669"/>
    <property type="project" value="UniProtKB-KW"/>
</dbReference>
<organism evidence="10 11">
    <name type="scientific">Natronogracilivirga saccharolytica</name>
    <dbReference type="NCBI Taxonomy" id="2812953"/>
    <lineage>
        <taxon>Bacteria</taxon>
        <taxon>Pseudomonadati</taxon>
        <taxon>Balneolota</taxon>
        <taxon>Balneolia</taxon>
        <taxon>Balneolales</taxon>
        <taxon>Cyclonatronaceae</taxon>
        <taxon>Natronogracilivirga</taxon>
    </lineage>
</organism>
<dbReference type="InterPro" id="IPR050093">
    <property type="entry name" value="ABC_SmlMolc_Importer"/>
</dbReference>
<evidence type="ECO:0000313" key="10">
    <source>
        <dbReference type="EMBL" id="MBP3191239.1"/>
    </source>
</evidence>
<dbReference type="Pfam" id="PF08402">
    <property type="entry name" value="TOBE_2"/>
    <property type="match status" value="1"/>
</dbReference>
<keyword evidence="11" id="KW-1185">Reference proteome</keyword>
<dbReference type="InterPro" id="IPR003593">
    <property type="entry name" value="AAA+_ATPase"/>
</dbReference>
<protein>
    <submittedName>
        <fullName evidence="10">ABC transporter ATP-binding protein</fullName>
    </submittedName>
</protein>
<evidence type="ECO:0000256" key="6">
    <source>
        <dbReference type="ARBA" id="ARBA00023004"/>
    </source>
</evidence>
<dbReference type="CDD" id="cd03259">
    <property type="entry name" value="ABC_Carb_Solutes_like"/>
    <property type="match status" value="1"/>
</dbReference>
<feature type="domain" description="ABC transporter" evidence="9">
    <location>
        <begin position="5"/>
        <end position="256"/>
    </location>
</feature>
<evidence type="ECO:0000313" key="11">
    <source>
        <dbReference type="Proteomes" id="UP000673975"/>
    </source>
</evidence>
<dbReference type="InterPro" id="IPR003439">
    <property type="entry name" value="ABC_transporter-like_ATP-bd"/>
</dbReference>
<dbReference type="PANTHER" id="PTHR42781">
    <property type="entry name" value="SPERMIDINE/PUTRESCINE IMPORT ATP-BINDING PROTEIN POTA"/>
    <property type="match status" value="1"/>
</dbReference>
<dbReference type="AlphaFoldDB" id="A0A8J7RKB2"/>
<keyword evidence="8" id="KW-0472">Membrane</keyword>
<keyword evidence="2" id="KW-1003">Cell membrane</keyword>
<keyword evidence="6" id="KW-0408">Iron</keyword>
<evidence type="ECO:0000256" key="8">
    <source>
        <dbReference type="ARBA" id="ARBA00023136"/>
    </source>
</evidence>
<keyword evidence="1" id="KW-0813">Transport</keyword>
<dbReference type="SUPFAM" id="SSF50331">
    <property type="entry name" value="MOP-like"/>
    <property type="match status" value="1"/>
</dbReference>
<dbReference type="SUPFAM" id="SSF52540">
    <property type="entry name" value="P-loop containing nucleoside triphosphate hydrolases"/>
    <property type="match status" value="1"/>
</dbReference>
<keyword evidence="3" id="KW-0410">Iron transport</keyword>
<keyword evidence="7" id="KW-0406">Ion transport</keyword>
<evidence type="ECO:0000256" key="3">
    <source>
        <dbReference type="ARBA" id="ARBA00022496"/>
    </source>
</evidence>
<dbReference type="GO" id="GO:0016887">
    <property type="term" value="F:ATP hydrolysis activity"/>
    <property type="evidence" value="ECO:0007669"/>
    <property type="project" value="InterPro"/>
</dbReference>
<keyword evidence="5 10" id="KW-0067">ATP-binding</keyword>
<accession>A0A8J7RKB2</accession>
<dbReference type="InterPro" id="IPR015853">
    <property type="entry name" value="ABC_transpr_FbpC"/>
</dbReference>
<dbReference type="PROSITE" id="PS00211">
    <property type="entry name" value="ABC_TRANSPORTER_1"/>
    <property type="match status" value="1"/>
</dbReference>
<dbReference type="EMBL" id="JAFIDN010000001">
    <property type="protein sequence ID" value="MBP3191239.1"/>
    <property type="molecule type" value="Genomic_DNA"/>
</dbReference>
<dbReference type="FunFam" id="3.40.50.300:FF:000425">
    <property type="entry name" value="Probable ABC transporter, ATP-binding subunit"/>
    <property type="match status" value="1"/>
</dbReference>
<sequence>MNTHLQITGLSKSFEPPEKVVDQVSFSVNRHEIFALLGPSGCGKTTTLRMIAGFEPQDEGEVILNDRILVKSASGKPEKNSTGRNNGKKRKIFIEPEDRGIGFVFQDYALFPHLSVLRNVMFGLKNVPKNKREVRAEEILCMMGLRAFMNRSPFELSGGQQQRVALARAIAPTPELILLDEPFSNLDAVLRQSTRDEIRGLLKKAGMTAVLVTHDQEEALSFADRIAVMNEGRIEQIGTPEEVYYRPRTRFVAQFLGTTNLITAEAIGASALTEFGRINLNRPATGRVTLSIRPEHLTLEKPNPRIDNHLGEVVSKEFKGHDITYRVRIKARECLVHTDNRIHFRPGDQVNVRPLETGVVLEEPDVAVASTAKEVAV</sequence>
<dbReference type="GO" id="GO:0015408">
    <property type="term" value="F:ABC-type ferric iron transporter activity"/>
    <property type="evidence" value="ECO:0007669"/>
    <property type="project" value="InterPro"/>
</dbReference>
<dbReference type="Proteomes" id="UP000673975">
    <property type="component" value="Unassembled WGS sequence"/>
</dbReference>
<comment type="caution">
    <text evidence="10">The sequence shown here is derived from an EMBL/GenBank/DDBJ whole genome shotgun (WGS) entry which is preliminary data.</text>
</comment>
<dbReference type="PROSITE" id="PS50893">
    <property type="entry name" value="ABC_TRANSPORTER_2"/>
    <property type="match status" value="1"/>
</dbReference>
<name>A0A8J7RKB2_9BACT</name>
<keyword evidence="4" id="KW-0547">Nucleotide-binding</keyword>
<evidence type="ECO:0000256" key="2">
    <source>
        <dbReference type="ARBA" id="ARBA00022475"/>
    </source>
</evidence>
<dbReference type="InterPro" id="IPR017871">
    <property type="entry name" value="ABC_transporter-like_CS"/>
</dbReference>
<dbReference type="InterPro" id="IPR027417">
    <property type="entry name" value="P-loop_NTPase"/>
</dbReference>
<dbReference type="Gene3D" id="2.40.50.100">
    <property type="match status" value="1"/>
</dbReference>
<evidence type="ECO:0000259" key="9">
    <source>
        <dbReference type="PROSITE" id="PS50893"/>
    </source>
</evidence>
<dbReference type="GO" id="GO:0015697">
    <property type="term" value="P:quaternary ammonium group transport"/>
    <property type="evidence" value="ECO:0007669"/>
    <property type="project" value="UniProtKB-ARBA"/>
</dbReference>
<dbReference type="SMART" id="SM00382">
    <property type="entry name" value="AAA"/>
    <property type="match status" value="1"/>
</dbReference>